<evidence type="ECO:0000313" key="3">
    <source>
        <dbReference type="EMBL" id="GGA95242.1"/>
    </source>
</evidence>
<feature type="signal peptide" evidence="1">
    <location>
        <begin position="1"/>
        <end position="19"/>
    </location>
</feature>
<dbReference type="SUPFAM" id="SSF56925">
    <property type="entry name" value="OMPA-like"/>
    <property type="match status" value="1"/>
</dbReference>
<organism evidence="3 4">
    <name type="scientific">Puia dinghuensis</name>
    <dbReference type="NCBI Taxonomy" id="1792502"/>
    <lineage>
        <taxon>Bacteria</taxon>
        <taxon>Pseudomonadati</taxon>
        <taxon>Bacteroidota</taxon>
        <taxon>Chitinophagia</taxon>
        <taxon>Chitinophagales</taxon>
        <taxon>Chitinophagaceae</taxon>
        <taxon>Puia</taxon>
    </lineage>
</organism>
<dbReference type="Pfam" id="PF13568">
    <property type="entry name" value="OMP_b-brl_2"/>
    <property type="match status" value="1"/>
</dbReference>
<sequence length="197" mass="21048">MKKLALVLFAGISFATAHAQVQFGLKAGANFATQTGSDAGDAKTLTNVNAGAFLRLAIAPHLGIQPELVYSGQGASYDVTNGTLKYHANYMNIPVLLKYSWPVGPYVETGPQLGFLLSAHQSINGNSTNDKNSYNTTDLAWVFGVGVRIPRSPVGIDLRYNVGIANVEDRNTTGSNGSIRNDVLQLGITYVLFNGLR</sequence>
<dbReference type="AlphaFoldDB" id="A0A8J2XQR3"/>
<keyword evidence="1" id="KW-0732">Signal</keyword>
<comment type="caution">
    <text evidence="3">The sequence shown here is derived from an EMBL/GenBank/DDBJ whole genome shotgun (WGS) entry which is preliminary data.</text>
</comment>
<reference evidence="3" key="2">
    <citation type="submission" date="2020-09" db="EMBL/GenBank/DDBJ databases">
        <authorList>
            <person name="Sun Q."/>
            <person name="Zhou Y."/>
        </authorList>
    </citation>
    <scope>NUCLEOTIDE SEQUENCE</scope>
    <source>
        <strain evidence="3">CGMCC 1.15448</strain>
    </source>
</reference>
<dbReference type="InterPro" id="IPR025665">
    <property type="entry name" value="Beta-barrel_OMP_2"/>
</dbReference>
<protein>
    <recommendedName>
        <fullName evidence="2">Outer membrane protein beta-barrel domain-containing protein</fullName>
    </recommendedName>
</protein>
<dbReference type="InterPro" id="IPR011250">
    <property type="entry name" value="OMP/PagP_B-barrel"/>
</dbReference>
<feature type="domain" description="Outer membrane protein beta-barrel" evidence="2">
    <location>
        <begin position="20"/>
        <end position="167"/>
    </location>
</feature>
<dbReference type="EMBL" id="BMJC01000002">
    <property type="protein sequence ID" value="GGA95242.1"/>
    <property type="molecule type" value="Genomic_DNA"/>
</dbReference>
<accession>A0A8J2XQR3</accession>
<keyword evidence="4" id="KW-1185">Reference proteome</keyword>
<gene>
    <name evidence="3" type="ORF">GCM10011511_18260</name>
</gene>
<proteinExistence type="predicted"/>
<dbReference type="Proteomes" id="UP000607559">
    <property type="component" value="Unassembled WGS sequence"/>
</dbReference>
<dbReference type="Gene3D" id="2.40.160.20">
    <property type="match status" value="1"/>
</dbReference>
<name>A0A8J2XQR3_9BACT</name>
<dbReference type="RefSeq" id="WP_188930819.1">
    <property type="nucleotide sequence ID" value="NZ_BMJC01000002.1"/>
</dbReference>
<feature type="chain" id="PRO_5035231637" description="Outer membrane protein beta-barrel domain-containing protein" evidence="1">
    <location>
        <begin position="20"/>
        <end position="197"/>
    </location>
</feature>
<evidence type="ECO:0000259" key="2">
    <source>
        <dbReference type="Pfam" id="PF13568"/>
    </source>
</evidence>
<evidence type="ECO:0000313" key="4">
    <source>
        <dbReference type="Proteomes" id="UP000607559"/>
    </source>
</evidence>
<reference evidence="3" key="1">
    <citation type="journal article" date="2014" name="Int. J. Syst. Evol. Microbiol.">
        <title>Complete genome sequence of Corynebacterium casei LMG S-19264T (=DSM 44701T), isolated from a smear-ripened cheese.</title>
        <authorList>
            <consortium name="US DOE Joint Genome Institute (JGI-PGF)"/>
            <person name="Walter F."/>
            <person name="Albersmeier A."/>
            <person name="Kalinowski J."/>
            <person name="Ruckert C."/>
        </authorList>
    </citation>
    <scope>NUCLEOTIDE SEQUENCE</scope>
    <source>
        <strain evidence="3">CGMCC 1.15448</strain>
    </source>
</reference>
<evidence type="ECO:0000256" key="1">
    <source>
        <dbReference type="SAM" id="SignalP"/>
    </source>
</evidence>